<feature type="region of interest" description="Disordered" evidence="4">
    <location>
        <begin position="134"/>
        <end position="159"/>
    </location>
</feature>
<evidence type="ECO:0000256" key="3">
    <source>
        <dbReference type="HAMAP-Rule" id="MF_00023"/>
    </source>
</evidence>
<sequence length="159" mass="18572">MAKKKSKPFTEFGTVAVNRRARHDYEIEEEIEAGLQLYGSEVKSLREGRCSITEAFADEKEGEIWLLNAHIGEYPSAMFQHAPKRPRKLLVHKRELDKLLGQINQKGYTLVPMQIYFNKRGIAKLKIGLGKGKRKVDKRDTEKERDWQRRKSKLLREYG</sequence>
<dbReference type="HAMAP" id="MF_00023">
    <property type="entry name" value="SmpB"/>
    <property type="match status" value="1"/>
</dbReference>
<evidence type="ECO:0000256" key="2">
    <source>
        <dbReference type="ARBA" id="ARBA00022884"/>
    </source>
</evidence>
<dbReference type="SUPFAM" id="SSF74982">
    <property type="entry name" value="Small protein B (SmpB)"/>
    <property type="match status" value="1"/>
</dbReference>
<dbReference type="InterPro" id="IPR000037">
    <property type="entry name" value="SsrA-bd_prot"/>
</dbReference>
<dbReference type="NCBIfam" id="TIGR00086">
    <property type="entry name" value="smpB"/>
    <property type="match status" value="1"/>
</dbReference>
<keyword evidence="6" id="KW-1185">Reference proteome</keyword>
<dbReference type="CDD" id="cd09294">
    <property type="entry name" value="SmpB"/>
    <property type="match status" value="1"/>
</dbReference>
<organism evidence="5 6">
    <name type="scientific">Ferruginivarius sediminum</name>
    <dbReference type="NCBI Taxonomy" id="2661937"/>
    <lineage>
        <taxon>Bacteria</taxon>
        <taxon>Pseudomonadati</taxon>
        <taxon>Pseudomonadota</taxon>
        <taxon>Alphaproteobacteria</taxon>
        <taxon>Rhodospirillales</taxon>
        <taxon>Rhodospirillaceae</taxon>
        <taxon>Ferruginivarius</taxon>
    </lineage>
</organism>
<dbReference type="Proteomes" id="UP000253941">
    <property type="component" value="Unassembled WGS sequence"/>
</dbReference>
<accession>A0A369TEQ0</accession>
<keyword evidence="1 3" id="KW-0963">Cytoplasm</keyword>
<name>A0A369TEQ0_9PROT</name>
<dbReference type="GO" id="GO:0003723">
    <property type="term" value="F:RNA binding"/>
    <property type="evidence" value="ECO:0007669"/>
    <property type="project" value="UniProtKB-UniRule"/>
</dbReference>
<evidence type="ECO:0000313" key="6">
    <source>
        <dbReference type="Proteomes" id="UP000253941"/>
    </source>
</evidence>
<dbReference type="PANTHER" id="PTHR30308:SF2">
    <property type="entry name" value="SSRA-BINDING PROTEIN"/>
    <property type="match status" value="1"/>
</dbReference>
<dbReference type="GO" id="GO:0005829">
    <property type="term" value="C:cytosol"/>
    <property type="evidence" value="ECO:0007669"/>
    <property type="project" value="TreeGrafter"/>
</dbReference>
<evidence type="ECO:0000256" key="4">
    <source>
        <dbReference type="SAM" id="MobiDB-lite"/>
    </source>
</evidence>
<keyword evidence="2 3" id="KW-0694">RNA-binding</keyword>
<dbReference type="PROSITE" id="PS01317">
    <property type="entry name" value="SSRP"/>
    <property type="match status" value="1"/>
</dbReference>
<comment type="caution">
    <text evidence="5">The sequence shown here is derived from an EMBL/GenBank/DDBJ whole genome shotgun (WGS) entry which is preliminary data.</text>
</comment>
<dbReference type="NCBIfam" id="NF003843">
    <property type="entry name" value="PRK05422.1"/>
    <property type="match status" value="1"/>
</dbReference>
<evidence type="ECO:0000256" key="1">
    <source>
        <dbReference type="ARBA" id="ARBA00022490"/>
    </source>
</evidence>
<comment type="similarity">
    <text evidence="3">Belongs to the SmpB family.</text>
</comment>
<dbReference type="RefSeq" id="WP_114580251.1">
    <property type="nucleotide sequence ID" value="NZ_QPMH01000001.1"/>
</dbReference>
<evidence type="ECO:0000313" key="5">
    <source>
        <dbReference type="EMBL" id="RDD63738.1"/>
    </source>
</evidence>
<dbReference type="InterPro" id="IPR023620">
    <property type="entry name" value="SmpB"/>
</dbReference>
<comment type="subcellular location">
    <subcellularLocation>
        <location evidence="3">Cytoplasm</location>
    </subcellularLocation>
    <text evidence="3">The tmRNA-SmpB complex associates with stalled 70S ribosomes.</text>
</comment>
<dbReference type="EMBL" id="QPMH01000001">
    <property type="protein sequence ID" value="RDD63738.1"/>
    <property type="molecule type" value="Genomic_DNA"/>
</dbReference>
<dbReference type="GO" id="GO:0070930">
    <property type="term" value="P:trans-translation-dependent protein tagging"/>
    <property type="evidence" value="ECO:0007669"/>
    <property type="project" value="TreeGrafter"/>
</dbReference>
<proteinExistence type="inferred from homology"/>
<dbReference type="Pfam" id="PF01668">
    <property type="entry name" value="SmpB"/>
    <property type="match status" value="1"/>
</dbReference>
<dbReference type="PANTHER" id="PTHR30308">
    <property type="entry name" value="TMRNA-BINDING COMPONENT OF TRANS-TRANSLATION TAGGING COMPLEX"/>
    <property type="match status" value="1"/>
</dbReference>
<reference evidence="5 6" key="1">
    <citation type="submission" date="2018-07" db="EMBL/GenBank/DDBJ databases">
        <title>Venubactetium sediminum gen. nov., sp. nov., isolated from a marine solar saltern.</title>
        <authorList>
            <person name="Wang S."/>
        </authorList>
    </citation>
    <scope>NUCLEOTIDE SEQUENCE [LARGE SCALE GENOMIC DNA]</scope>
    <source>
        <strain evidence="5 6">WD2A32</strain>
    </source>
</reference>
<dbReference type="Gene3D" id="2.40.280.10">
    <property type="match status" value="1"/>
</dbReference>
<feature type="compositionally biased region" description="Basic and acidic residues" evidence="4">
    <location>
        <begin position="137"/>
        <end position="159"/>
    </location>
</feature>
<comment type="function">
    <text evidence="3">Required for rescue of stalled ribosomes mediated by trans-translation. Binds to transfer-messenger RNA (tmRNA), required for stable association of tmRNA with ribosomes. tmRNA and SmpB together mimic tRNA shape, replacing the anticodon stem-loop with SmpB. tmRNA is encoded by the ssrA gene; the 2 termini fold to resemble tRNA(Ala) and it encodes a 'tag peptide', a short internal open reading frame. During trans-translation Ala-aminoacylated tmRNA acts like a tRNA, entering the A-site of stalled ribosomes, displacing the stalled mRNA. The ribosome then switches to translate the ORF on the tmRNA; the nascent peptide is terminated with the 'tag peptide' encoded by the tmRNA and targeted for degradation. The ribosome is freed to recommence translation, which seems to be the essential function of trans-translation.</text>
</comment>
<dbReference type="InterPro" id="IPR020081">
    <property type="entry name" value="SsrA-bd_prot_CS"/>
</dbReference>
<dbReference type="AlphaFoldDB" id="A0A369TEQ0"/>
<dbReference type="GO" id="GO:0070929">
    <property type="term" value="P:trans-translation"/>
    <property type="evidence" value="ECO:0007669"/>
    <property type="project" value="UniProtKB-UniRule"/>
</dbReference>
<gene>
    <name evidence="3" type="primary">smpB</name>
    <name evidence="5" type="ORF">DRB17_00730</name>
</gene>
<protein>
    <recommendedName>
        <fullName evidence="3">SsrA-binding protein</fullName>
    </recommendedName>
    <alternativeName>
        <fullName evidence="3">Small protein B</fullName>
    </alternativeName>
</protein>